<evidence type="ECO:0000259" key="6">
    <source>
        <dbReference type="PROSITE" id="PS50949"/>
    </source>
</evidence>
<evidence type="ECO:0000256" key="5">
    <source>
        <dbReference type="ARBA" id="ARBA00023163"/>
    </source>
</evidence>
<dbReference type="PANTHER" id="PTHR46577:SF2">
    <property type="entry name" value="TRANSCRIPTIONAL REGULATORY PROTEIN"/>
    <property type="match status" value="1"/>
</dbReference>
<dbReference type="InterPro" id="IPR000524">
    <property type="entry name" value="Tscrpt_reg_HTH_GntR"/>
</dbReference>
<organism evidence="7 8">
    <name type="scientific">Achromobacter kerstersii</name>
    <dbReference type="NCBI Taxonomy" id="1353890"/>
    <lineage>
        <taxon>Bacteria</taxon>
        <taxon>Pseudomonadati</taxon>
        <taxon>Pseudomonadota</taxon>
        <taxon>Betaproteobacteria</taxon>
        <taxon>Burkholderiales</taxon>
        <taxon>Alcaligenaceae</taxon>
        <taxon>Achromobacter</taxon>
    </lineage>
</organism>
<dbReference type="InterPro" id="IPR036390">
    <property type="entry name" value="WH_DNA-bd_sf"/>
</dbReference>
<protein>
    <submittedName>
        <fullName evidence="7">Histidinol-phosphate aminotransferase</fullName>
        <ecNumber evidence="7">2.6.1.9</ecNumber>
    </submittedName>
</protein>
<accession>A0A6S7AGC2</accession>
<dbReference type="SMART" id="SM00345">
    <property type="entry name" value="HTH_GNTR"/>
    <property type="match status" value="1"/>
</dbReference>
<gene>
    <name evidence="7" type="primary">hisC_5</name>
    <name evidence="7" type="ORF">LMG3441_04220</name>
</gene>
<keyword evidence="5" id="KW-0804">Transcription</keyword>
<dbReference type="CDD" id="cd00609">
    <property type="entry name" value="AAT_like"/>
    <property type="match status" value="1"/>
</dbReference>
<name>A0A6S7AGC2_9BURK</name>
<dbReference type="InterPro" id="IPR015421">
    <property type="entry name" value="PyrdxlP-dep_Trfase_major"/>
</dbReference>
<feature type="domain" description="HTH gntR-type" evidence="6">
    <location>
        <begin position="10"/>
        <end position="78"/>
    </location>
</feature>
<evidence type="ECO:0000256" key="3">
    <source>
        <dbReference type="ARBA" id="ARBA00023015"/>
    </source>
</evidence>
<evidence type="ECO:0000256" key="2">
    <source>
        <dbReference type="ARBA" id="ARBA00022898"/>
    </source>
</evidence>
<dbReference type="SUPFAM" id="SSF46785">
    <property type="entry name" value="Winged helix' DNA-binding domain"/>
    <property type="match status" value="1"/>
</dbReference>
<keyword evidence="7" id="KW-0808">Transferase</keyword>
<reference evidence="7 8" key="1">
    <citation type="submission" date="2020-04" db="EMBL/GenBank/DDBJ databases">
        <authorList>
            <person name="De Canck E."/>
        </authorList>
    </citation>
    <scope>NUCLEOTIDE SEQUENCE [LARGE SCALE GENOMIC DNA]</scope>
    <source>
        <strain evidence="7 8">LMG 3441</strain>
    </source>
</reference>
<evidence type="ECO:0000256" key="4">
    <source>
        <dbReference type="ARBA" id="ARBA00023125"/>
    </source>
</evidence>
<dbReference type="Proteomes" id="UP000494269">
    <property type="component" value="Unassembled WGS sequence"/>
</dbReference>
<keyword evidence="3" id="KW-0805">Transcription regulation</keyword>
<evidence type="ECO:0000256" key="1">
    <source>
        <dbReference type="ARBA" id="ARBA00005384"/>
    </source>
</evidence>
<proteinExistence type="inferred from homology"/>
<dbReference type="SUPFAM" id="SSF53383">
    <property type="entry name" value="PLP-dependent transferases"/>
    <property type="match status" value="1"/>
</dbReference>
<evidence type="ECO:0000313" key="8">
    <source>
        <dbReference type="Proteomes" id="UP000494269"/>
    </source>
</evidence>
<dbReference type="PANTHER" id="PTHR46577">
    <property type="entry name" value="HTH-TYPE TRANSCRIPTIONAL REGULATORY PROTEIN GABR"/>
    <property type="match status" value="1"/>
</dbReference>
<dbReference type="InterPro" id="IPR004839">
    <property type="entry name" value="Aminotransferase_I/II_large"/>
</dbReference>
<dbReference type="Pfam" id="PF00392">
    <property type="entry name" value="GntR"/>
    <property type="match status" value="1"/>
</dbReference>
<sequence length="481" mass="52155">MFTLDRQGRGTLVDQIYEGVQGLIHVGHWPVGARLPSVRRLASDLDVSIFTVSSAYSRLVSDGVLFSRVGAGFFVALPKPEILNAEHPGAVQRPDCAANVVLNAVDLGRYAVPAGSGFLPEDWLEDAIPPAVVGRLMRQEVSISTPVSVMGLPLLREQIASRLANIRINAQPTQIVTTCGATHAFSLVSGMLLGPGDTVVVEEPGYMMHKAQLVKTGASIVSVPRMADGPDLDMLEAVAKQYRPKALVIQPVLHNPTGLTLSPACAYRLLMLAERYGFYVIEDDVFGSLCTERNLRLSSLDGLSRVFYISSFTKVLSPALRVGFVACPPAFCEPIIEAKILSVQHSSSLQETIVAHVLRSGRYQAHLSALRGRILRAHSAARLALSEVGVAFDGPPNDGLFLWGRLGAQVDIDGLIDAAFRDGIFLLRGTLFSVRGDFERHMRFNIGYSSDPRLCALLDRFRVGVASESMATDARARKRQA</sequence>
<keyword evidence="4" id="KW-0238">DNA-binding</keyword>
<dbReference type="InterPro" id="IPR051446">
    <property type="entry name" value="HTH_trans_reg/aminotransferase"/>
</dbReference>
<evidence type="ECO:0000313" key="7">
    <source>
        <dbReference type="EMBL" id="CAB3725616.1"/>
    </source>
</evidence>
<dbReference type="GO" id="GO:0030170">
    <property type="term" value="F:pyridoxal phosphate binding"/>
    <property type="evidence" value="ECO:0007669"/>
    <property type="project" value="InterPro"/>
</dbReference>
<comment type="similarity">
    <text evidence="1">In the C-terminal section; belongs to the class-I pyridoxal-phosphate-dependent aminotransferase family.</text>
</comment>
<dbReference type="AlphaFoldDB" id="A0A6S7AGC2"/>
<dbReference type="CDD" id="cd07377">
    <property type="entry name" value="WHTH_GntR"/>
    <property type="match status" value="1"/>
</dbReference>
<dbReference type="GO" id="GO:0003700">
    <property type="term" value="F:DNA-binding transcription factor activity"/>
    <property type="evidence" value="ECO:0007669"/>
    <property type="project" value="InterPro"/>
</dbReference>
<dbReference type="InterPro" id="IPR036388">
    <property type="entry name" value="WH-like_DNA-bd_sf"/>
</dbReference>
<keyword evidence="2" id="KW-0663">Pyridoxal phosphate</keyword>
<dbReference type="Gene3D" id="3.40.640.10">
    <property type="entry name" value="Type I PLP-dependent aspartate aminotransferase-like (Major domain)"/>
    <property type="match status" value="1"/>
</dbReference>
<keyword evidence="8" id="KW-1185">Reference proteome</keyword>
<dbReference type="EC" id="2.6.1.9" evidence="7"/>
<dbReference type="Gene3D" id="1.10.10.10">
    <property type="entry name" value="Winged helix-like DNA-binding domain superfamily/Winged helix DNA-binding domain"/>
    <property type="match status" value="1"/>
</dbReference>
<keyword evidence="7" id="KW-0032">Aminotransferase</keyword>
<dbReference type="GO" id="GO:0003677">
    <property type="term" value="F:DNA binding"/>
    <property type="evidence" value="ECO:0007669"/>
    <property type="project" value="UniProtKB-KW"/>
</dbReference>
<dbReference type="Pfam" id="PF00155">
    <property type="entry name" value="Aminotran_1_2"/>
    <property type="match status" value="1"/>
</dbReference>
<dbReference type="InterPro" id="IPR015424">
    <property type="entry name" value="PyrdxlP-dep_Trfase"/>
</dbReference>
<dbReference type="GO" id="GO:0004400">
    <property type="term" value="F:histidinol-phosphate transaminase activity"/>
    <property type="evidence" value="ECO:0007669"/>
    <property type="project" value="UniProtKB-EC"/>
</dbReference>
<dbReference type="PROSITE" id="PS50949">
    <property type="entry name" value="HTH_GNTR"/>
    <property type="match status" value="1"/>
</dbReference>
<dbReference type="RefSeq" id="WP_175170848.1">
    <property type="nucleotide sequence ID" value="NZ_CADIJQ010000007.1"/>
</dbReference>
<dbReference type="EMBL" id="CADIJQ010000007">
    <property type="protein sequence ID" value="CAB3725616.1"/>
    <property type="molecule type" value="Genomic_DNA"/>
</dbReference>